<dbReference type="RefSeq" id="WP_266348864.1">
    <property type="nucleotide sequence ID" value="NZ_JAPKNG010000003.1"/>
</dbReference>
<sequence>MPQIDPTKEYQSGLIGPARRFYLVVPSDSADLPIRPRALYCSVAAMATMRDETGTEVPCTIPAGAIVDIQPVRILAAGYSGTLIALY</sequence>
<keyword evidence="2" id="KW-1185">Reference proteome</keyword>
<organism evidence="1 2">
    <name type="scientific">Kaistia dalseonensis</name>
    <dbReference type="NCBI Taxonomy" id="410840"/>
    <lineage>
        <taxon>Bacteria</taxon>
        <taxon>Pseudomonadati</taxon>
        <taxon>Pseudomonadota</taxon>
        <taxon>Alphaproteobacteria</taxon>
        <taxon>Hyphomicrobiales</taxon>
        <taxon>Kaistiaceae</taxon>
        <taxon>Kaistia</taxon>
    </lineage>
</organism>
<gene>
    <name evidence="1" type="ORF">QO014_002330</name>
</gene>
<comment type="caution">
    <text evidence="1">The sequence shown here is derived from an EMBL/GenBank/DDBJ whole genome shotgun (WGS) entry which is preliminary data.</text>
</comment>
<protein>
    <submittedName>
        <fullName evidence="1">Uncharacterized protein</fullName>
    </submittedName>
</protein>
<name>A0ABU0H7R9_9HYPH</name>
<reference evidence="1 2" key="1">
    <citation type="submission" date="2023-07" db="EMBL/GenBank/DDBJ databases">
        <title>Genomic Encyclopedia of Type Strains, Phase IV (KMG-IV): sequencing the most valuable type-strain genomes for metagenomic binning, comparative biology and taxonomic classification.</title>
        <authorList>
            <person name="Goeker M."/>
        </authorList>
    </citation>
    <scope>NUCLEOTIDE SEQUENCE [LARGE SCALE GENOMIC DNA]</scope>
    <source>
        <strain evidence="1 2">B6-8</strain>
    </source>
</reference>
<dbReference type="EMBL" id="JAUSVO010000003">
    <property type="protein sequence ID" value="MDQ0437938.1"/>
    <property type="molecule type" value="Genomic_DNA"/>
</dbReference>
<accession>A0ABU0H7R9</accession>
<evidence type="ECO:0000313" key="2">
    <source>
        <dbReference type="Proteomes" id="UP001241603"/>
    </source>
</evidence>
<dbReference type="Proteomes" id="UP001241603">
    <property type="component" value="Unassembled WGS sequence"/>
</dbReference>
<proteinExistence type="predicted"/>
<evidence type="ECO:0000313" key="1">
    <source>
        <dbReference type="EMBL" id="MDQ0437938.1"/>
    </source>
</evidence>